<dbReference type="Proteomes" id="UP000046392">
    <property type="component" value="Unplaced"/>
</dbReference>
<evidence type="ECO:0000313" key="3">
    <source>
        <dbReference type="WBParaSite" id="SPAL_0001143000.1"/>
    </source>
</evidence>
<reference evidence="3" key="1">
    <citation type="submission" date="2017-02" db="UniProtKB">
        <authorList>
            <consortium name="WormBaseParasite"/>
        </authorList>
    </citation>
    <scope>IDENTIFICATION</scope>
</reference>
<keyword evidence="1" id="KW-0812">Transmembrane</keyword>
<keyword evidence="2" id="KW-1185">Reference proteome</keyword>
<organism evidence="2 3">
    <name type="scientific">Strongyloides papillosus</name>
    <name type="common">Intestinal threadworm</name>
    <dbReference type="NCBI Taxonomy" id="174720"/>
    <lineage>
        <taxon>Eukaryota</taxon>
        <taxon>Metazoa</taxon>
        <taxon>Ecdysozoa</taxon>
        <taxon>Nematoda</taxon>
        <taxon>Chromadorea</taxon>
        <taxon>Rhabditida</taxon>
        <taxon>Tylenchina</taxon>
        <taxon>Panagrolaimomorpha</taxon>
        <taxon>Strongyloidoidea</taxon>
        <taxon>Strongyloididae</taxon>
        <taxon>Strongyloides</taxon>
    </lineage>
</organism>
<evidence type="ECO:0000313" key="2">
    <source>
        <dbReference type="Proteomes" id="UP000046392"/>
    </source>
</evidence>
<name>A0A0N5C0A1_STREA</name>
<sequence>MPVRSFDSDNAGWCSSHCFCEQTSTPTTSWSPSEYIIAFILFLWMVKFFSLLFLFIWKRRSGIRDFVVSKKPDDTESGSPIVQLENSTRDFIEYSVPQVFQQPPPAAASAPDIGFILPPQQQQQVHNQPPPYSV</sequence>
<proteinExistence type="predicted"/>
<dbReference type="AlphaFoldDB" id="A0A0N5C0A1"/>
<accession>A0A0N5C0A1</accession>
<protein>
    <submittedName>
        <fullName evidence="3">Vesicular, overexpressed in cancer, prosurvival protein 1</fullName>
    </submittedName>
</protein>
<dbReference type="WBParaSite" id="SPAL_0001143000.1">
    <property type="protein sequence ID" value="SPAL_0001143000.1"/>
    <property type="gene ID" value="SPAL_0001143000"/>
</dbReference>
<keyword evidence="1" id="KW-0472">Membrane</keyword>
<feature type="transmembrane region" description="Helical" evidence="1">
    <location>
        <begin position="35"/>
        <end position="57"/>
    </location>
</feature>
<keyword evidence="1" id="KW-1133">Transmembrane helix</keyword>
<evidence type="ECO:0000256" key="1">
    <source>
        <dbReference type="SAM" id="Phobius"/>
    </source>
</evidence>